<name>A0ABW3FXW9_9PSEU</name>
<sequence length="371" mass="40127">MTETGAAAIRTRHGADFERCGVPADLLNKLIMQVATSGDEPVMVVGHDRPTRVVEFGGQQVPVALSVAGSGYVISAHPEPLSRVDGSRWPPLGSRPLRVRLGAEWGAGPLWITFGPEESVAANYLPEEVRDVLALPPGLLLDIARWDHDYQRILDENYPPDSKFPSEEAALRFRRTGFALAKQLRAALPPEITVEYAENFSDRILTVQAPQPAVATHPVRPDRLPGLDPRAGAVHVDLPHSLVNAWAQQLGRGPERLLELDVRDIPSARDLANAIAPGVDTIVEAITRAPAKALVLTKVEQLDVRNRPVLVEFLHALPKALTARNATGTPLHVALVDLSSDRAEATLAELHNAPSGEIETPVPVFAYPAMA</sequence>
<evidence type="ECO:0000313" key="1">
    <source>
        <dbReference type="EMBL" id="MFD0921237.1"/>
    </source>
</evidence>
<accession>A0ABW3FXW9</accession>
<protein>
    <submittedName>
        <fullName evidence="1">Uncharacterized protein</fullName>
    </submittedName>
</protein>
<organism evidence="1 2">
    <name type="scientific">Saccharopolyspora rosea</name>
    <dbReference type="NCBI Taxonomy" id="524884"/>
    <lineage>
        <taxon>Bacteria</taxon>
        <taxon>Bacillati</taxon>
        <taxon>Actinomycetota</taxon>
        <taxon>Actinomycetes</taxon>
        <taxon>Pseudonocardiales</taxon>
        <taxon>Pseudonocardiaceae</taxon>
        <taxon>Saccharopolyspora</taxon>
    </lineage>
</organism>
<gene>
    <name evidence="1" type="ORF">ACFQ16_15930</name>
</gene>
<dbReference type="EMBL" id="JBHTIW010000011">
    <property type="protein sequence ID" value="MFD0921237.1"/>
    <property type="molecule type" value="Genomic_DNA"/>
</dbReference>
<dbReference type="Proteomes" id="UP001597018">
    <property type="component" value="Unassembled WGS sequence"/>
</dbReference>
<keyword evidence="2" id="KW-1185">Reference proteome</keyword>
<dbReference type="RefSeq" id="WP_345600087.1">
    <property type="nucleotide sequence ID" value="NZ_BAABLT010000004.1"/>
</dbReference>
<reference evidence="2" key="1">
    <citation type="journal article" date="2019" name="Int. J. Syst. Evol. Microbiol.">
        <title>The Global Catalogue of Microorganisms (GCM) 10K type strain sequencing project: providing services to taxonomists for standard genome sequencing and annotation.</title>
        <authorList>
            <consortium name="The Broad Institute Genomics Platform"/>
            <consortium name="The Broad Institute Genome Sequencing Center for Infectious Disease"/>
            <person name="Wu L."/>
            <person name="Ma J."/>
        </authorList>
    </citation>
    <scope>NUCLEOTIDE SEQUENCE [LARGE SCALE GENOMIC DNA]</scope>
    <source>
        <strain evidence="2">CCUG 56401</strain>
    </source>
</reference>
<evidence type="ECO:0000313" key="2">
    <source>
        <dbReference type="Proteomes" id="UP001597018"/>
    </source>
</evidence>
<comment type="caution">
    <text evidence="1">The sequence shown here is derived from an EMBL/GenBank/DDBJ whole genome shotgun (WGS) entry which is preliminary data.</text>
</comment>
<proteinExistence type="predicted"/>